<dbReference type="OrthoDB" id="5194370at2"/>
<evidence type="ECO:0008006" key="4">
    <source>
        <dbReference type="Google" id="ProtNLM"/>
    </source>
</evidence>
<comment type="caution">
    <text evidence="2">The sequence shown here is derived from an EMBL/GenBank/DDBJ whole genome shotgun (WGS) entry which is preliminary data.</text>
</comment>
<dbReference type="EMBL" id="WEGH01000002">
    <property type="protein sequence ID" value="MQY04724.1"/>
    <property type="molecule type" value="Genomic_DNA"/>
</dbReference>
<feature type="transmembrane region" description="Helical" evidence="1">
    <location>
        <begin position="546"/>
        <end position="570"/>
    </location>
</feature>
<reference evidence="2 3" key="1">
    <citation type="submission" date="2019-10" db="EMBL/GenBank/DDBJ databases">
        <title>Actinomadura rubteroloni sp. nov. and Actinomadura macrotermitis sp. nov., isolated from the gut of fungus growing-termite Macrotermes natalensis.</title>
        <authorList>
            <person name="Benndorf R."/>
            <person name="Martin K."/>
            <person name="Kuefner M."/>
            <person name="De Beer W."/>
            <person name="Kaster A.-K."/>
            <person name="Vollmers J."/>
            <person name="Poulsen M."/>
            <person name="Beemelmanns C."/>
        </authorList>
    </citation>
    <scope>NUCLEOTIDE SEQUENCE [LARGE SCALE GENOMIC DNA]</scope>
    <source>
        <strain evidence="2 3">RB68</strain>
    </source>
</reference>
<name>A0A7K0BVL5_9ACTN</name>
<dbReference type="AlphaFoldDB" id="A0A7K0BVL5"/>
<keyword evidence="1" id="KW-0812">Transmembrane</keyword>
<evidence type="ECO:0000313" key="2">
    <source>
        <dbReference type="EMBL" id="MQY04724.1"/>
    </source>
</evidence>
<keyword evidence="1" id="KW-0472">Membrane</keyword>
<accession>A0A7K0BVL5</accession>
<evidence type="ECO:0000256" key="1">
    <source>
        <dbReference type="SAM" id="Phobius"/>
    </source>
</evidence>
<dbReference type="Gene3D" id="2.160.20.80">
    <property type="entry name" value="E3 ubiquitin-protein ligase SopA"/>
    <property type="match status" value="1"/>
</dbReference>
<organism evidence="2 3">
    <name type="scientific">Actinomadura macrotermitis</name>
    <dbReference type="NCBI Taxonomy" id="2585200"/>
    <lineage>
        <taxon>Bacteria</taxon>
        <taxon>Bacillati</taxon>
        <taxon>Actinomycetota</taxon>
        <taxon>Actinomycetes</taxon>
        <taxon>Streptosporangiales</taxon>
        <taxon>Thermomonosporaceae</taxon>
        <taxon>Actinomadura</taxon>
    </lineage>
</organism>
<protein>
    <recommendedName>
        <fullName evidence="4">Membrane-associated oxidoreductase</fullName>
    </recommendedName>
</protein>
<dbReference type="Proteomes" id="UP000487268">
    <property type="component" value="Unassembled WGS sequence"/>
</dbReference>
<sequence length="573" mass="61393">MEIRDLTPAERRVWRAFPRGRRVDFTDRPPGPERTVRAKVLRALLLTQGAADGEVASLRMTAARITGRLDLKYATVEHPVSLHGCHFDEVPFLYGARVRQFNLQGSHLPGLDAATIHVDGVLRVTGCRVTGLARLGGARISGALFCDGAEFGSPGVATALELNHVSVGRDLYGVGLAAHGTVRLNGAEVTGKVNLRDAVLDAPGGTALNAKLLTVGSNVSLDELQAQGEVRLHGARIPGQLGLTGARLSEPGGTALDVGAVVIGSGADLTGLQAEGRIELHDATVTGPLDLSRARLTAPGGVVLDATSLTVGSNVVLHRLQAEGRVELRGATISGQLNCAGARFTNPGETALRASSCTIGELWLREDSLIEGAVNLRRSQIDMVHAEPGAWPDVVKLDGFVYTALNPRRPARERLPLLERDDDGYVPFAYEQLAASYRRIGDEAGVRAVQLARQRRHRGTLPWYARIWGYLQEVTVGYGFKPLRAAAWLVALLAAGTAAFGLHHPPPLKPDETPGFNALFYTLDLLLPIIDFGQEKAFKPQGGYQWLSYALILAGWVLATTIITGITRALSRQ</sequence>
<dbReference type="RefSeq" id="WP_153532904.1">
    <property type="nucleotide sequence ID" value="NZ_WEGH01000002.1"/>
</dbReference>
<gene>
    <name evidence="2" type="ORF">ACRB68_27860</name>
</gene>
<keyword evidence="1" id="KW-1133">Transmembrane helix</keyword>
<keyword evidence="3" id="KW-1185">Reference proteome</keyword>
<evidence type="ECO:0000313" key="3">
    <source>
        <dbReference type="Proteomes" id="UP000487268"/>
    </source>
</evidence>
<proteinExistence type="predicted"/>